<gene>
    <name evidence="1" type="ORF">XYCOK13_26340</name>
</gene>
<dbReference type="SUPFAM" id="SSF51197">
    <property type="entry name" value="Clavaminate synthase-like"/>
    <property type="match status" value="1"/>
</dbReference>
<evidence type="ECO:0000313" key="1">
    <source>
        <dbReference type="EMBL" id="GIQ69810.1"/>
    </source>
</evidence>
<reference evidence="1" key="1">
    <citation type="submission" date="2021-04" db="EMBL/GenBank/DDBJ databases">
        <title>Draft genome sequence of Xylanibacillus composti strain K13.</title>
        <authorList>
            <person name="Uke A."/>
            <person name="Chhe C."/>
            <person name="Baramee S."/>
            <person name="Kosugi A."/>
        </authorList>
    </citation>
    <scope>NUCLEOTIDE SEQUENCE</scope>
    <source>
        <strain evidence="1">K13</strain>
    </source>
</reference>
<evidence type="ECO:0008006" key="3">
    <source>
        <dbReference type="Google" id="ProtNLM"/>
    </source>
</evidence>
<accession>A0A8J4M2F5</accession>
<comment type="caution">
    <text evidence="1">The sequence shown here is derived from an EMBL/GenBank/DDBJ whole genome shotgun (WGS) entry which is preliminary data.</text>
</comment>
<proteinExistence type="predicted"/>
<name>A0A8J4M2F5_9BACL</name>
<dbReference type="RefSeq" id="WP_213412599.1">
    <property type="nucleotide sequence ID" value="NZ_BOVK01000033.1"/>
</dbReference>
<sequence>MAYKVLTEEQVHQFMERGWVKLEQAFAEEDALAAQDYIWRQLSLRGIQKNDPSTWTEPLVHIRENYASEEFERCNTQRFVDAIEDLVGEDRYALKDAVVMWGWWPVNFFEGGDDPWDIPAKGWHYDGQQFHHFINSPDQGLLCIPLFSEIRPQGGGTLIAEGTHNIVAKVLEDHPEGLSHREAIMKSVHAHPWLAELTGAAPASGEDRVEKFMNQVYHDPAGFDLRVIEMTGKPGDVMLCHPFVFHARSHNKLRIPRFMCNRTTPLKEPMNLNRDREQDYSPLELSIRECLARYA</sequence>
<evidence type="ECO:0000313" key="2">
    <source>
        <dbReference type="Proteomes" id="UP000677918"/>
    </source>
</evidence>
<keyword evidence="2" id="KW-1185">Reference proteome</keyword>
<dbReference type="EMBL" id="BOVK01000033">
    <property type="protein sequence ID" value="GIQ69810.1"/>
    <property type="molecule type" value="Genomic_DNA"/>
</dbReference>
<dbReference type="AlphaFoldDB" id="A0A8J4M2F5"/>
<dbReference type="Proteomes" id="UP000677918">
    <property type="component" value="Unassembled WGS sequence"/>
</dbReference>
<organism evidence="1 2">
    <name type="scientific">Xylanibacillus composti</name>
    <dbReference type="NCBI Taxonomy" id="1572762"/>
    <lineage>
        <taxon>Bacteria</taxon>
        <taxon>Bacillati</taxon>
        <taxon>Bacillota</taxon>
        <taxon>Bacilli</taxon>
        <taxon>Bacillales</taxon>
        <taxon>Paenibacillaceae</taxon>
        <taxon>Xylanibacillus</taxon>
    </lineage>
</organism>
<dbReference type="Gene3D" id="2.60.120.620">
    <property type="entry name" value="q2cbj1_9rhob like domain"/>
    <property type="match status" value="1"/>
</dbReference>
<protein>
    <recommendedName>
        <fullName evidence="3">Phytanoyl-CoA dioxygenase PhyH</fullName>
    </recommendedName>
</protein>